<protein>
    <submittedName>
        <fullName evidence="2">Uncharacterized protein</fullName>
    </submittedName>
</protein>
<feature type="compositionally biased region" description="Basic and acidic residues" evidence="1">
    <location>
        <begin position="1"/>
        <end position="11"/>
    </location>
</feature>
<dbReference type="EMBL" id="MK552140">
    <property type="protein sequence ID" value="QBX06445.1"/>
    <property type="molecule type" value="Genomic_DNA"/>
</dbReference>
<gene>
    <name evidence="2" type="ORF">BcepSaruman_032</name>
</gene>
<reference evidence="2 3" key="1">
    <citation type="submission" date="2019-02" db="EMBL/GenBank/DDBJ databases">
        <title>Complete genome sequence of Burkholderia cenocepacia phage BcepSaruman.</title>
        <authorList>
            <person name="Park K."/>
            <person name="Liu M."/>
            <person name="Gill J."/>
        </authorList>
    </citation>
    <scope>NUCLEOTIDE SEQUENCE [LARGE SCALE GENOMIC DNA]</scope>
</reference>
<dbReference type="Proteomes" id="UP000296455">
    <property type="component" value="Segment"/>
</dbReference>
<accession>A0A4D5ZBT1</accession>
<feature type="region of interest" description="Disordered" evidence="1">
    <location>
        <begin position="1"/>
        <end position="21"/>
    </location>
</feature>
<evidence type="ECO:0000256" key="1">
    <source>
        <dbReference type="SAM" id="MobiDB-lite"/>
    </source>
</evidence>
<organism evidence="2 3">
    <name type="scientific">Burkholderia phage BcepSaruman</name>
    <dbReference type="NCBI Taxonomy" id="2530032"/>
    <lineage>
        <taxon>Viruses</taxon>
        <taxon>Duplodnaviria</taxon>
        <taxon>Heunggongvirae</taxon>
        <taxon>Uroviricota</taxon>
        <taxon>Caudoviricetes</taxon>
        <taxon>Sarumanvirus</taxon>
        <taxon>Sarumanvirus bcepsaruman</taxon>
    </lineage>
</organism>
<keyword evidence="3" id="KW-1185">Reference proteome</keyword>
<sequence length="62" mass="6774">MDKDKVLREKGQWLQSDARRPGPQIHVCTSCAFTAPSNPRANVVFLVYPDMGGCAGIRATPD</sequence>
<name>A0A4D5ZBT1_9CAUD</name>
<evidence type="ECO:0000313" key="2">
    <source>
        <dbReference type="EMBL" id="QBX06445.1"/>
    </source>
</evidence>
<proteinExistence type="predicted"/>
<evidence type="ECO:0000313" key="3">
    <source>
        <dbReference type="Proteomes" id="UP000296455"/>
    </source>
</evidence>